<dbReference type="InterPro" id="IPR045260">
    <property type="entry name" value="Sec12-like"/>
</dbReference>
<dbReference type="AlphaFoldDB" id="A0A9P5N217"/>
<dbReference type="PANTHER" id="PTHR23284:SF0">
    <property type="entry name" value="PROLACTIN REGULATORY ELEMENT-BINDING PROTEIN"/>
    <property type="match status" value="1"/>
</dbReference>
<dbReference type="Proteomes" id="UP000759537">
    <property type="component" value="Unassembled WGS sequence"/>
</dbReference>
<evidence type="ECO:0000256" key="5">
    <source>
        <dbReference type="ARBA" id="ARBA00022737"/>
    </source>
</evidence>
<evidence type="ECO:0000256" key="4">
    <source>
        <dbReference type="ARBA" id="ARBA00022692"/>
    </source>
</evidence>
<feature type="repeat" description="WD" evidence="11">
    <location>
        <begin position="316"/>
        <end position="346"/>
    </location>
</feature>
<reference evidence="13" key="2">
    <citation type="journal article" date="2020" name="Nat. Commun.">
        <title>Large-scale genome sequencing of mycorrhizal fungi provides insights into the early evolution of symbiotic traits.</title>
        <authorList>
            <person name="Miyauchi S."/>
            <person name="Kiss E."/>
            <person name="Kuo A."/>
            <person name="Drula E."/>
            <person name="Kohler A."/>
            <person name="Sanchez-Garcia M."/>
            <person name="Morin E."/>
            <person name="Andreopoulos B."/>
            <person name="Barry K.W."/>
            <person name="Bonito G."/>
            <person name="Buee M."/>
            <person name="Carver A."/>
            <person name="Chen C."/>
            <person name="Cichocki N."/>
            <person name="Clum A."/>
            <person name="Culley D."/>
            <person name="Crous P.W."/>
            <person name="Fauchery L."/>
            <person name="Girlanda M."/>
            <person name="Hayes R.D."/>
            <person name="Keri Z."/>
            <person name="LaButti K."/>
            <person name="Lipzen A."/>
            <person name="Lombard V."/>
            <person name="Magnuson J."/>
            <person name="Maillard F."/>
            <person name="Murat C."/>
            <person name="Nolan M."/>
            <person name="Ohm R.A."/>
            <person name="Pangilinan J."/>
            <person name="Pereira M.F."/>
            <person name="Perotto S."/>
            <person name="Peter M."/>
            <person name="Pfister S."/>
            <person name="Riley R."/>
            <person name="Sitrit Y."/>
            <person name="Stielow J.B."/>
            <person name="Szollosi G."/>
            <person name="Zifcakova L."/>
            <person name="Stursova M."/>
            <person name="Spatafora J.W."/>
            <person name="Tedersoo L."/>
            <person name="Vaario L.M."/>
            <person name="Yamada A."/>
            <person name="Yan M."/>
            <person name="Wang P."/>
            <person name="Xu J."/>
            <person name="Bruns T."/>
            <person name="Baldrian P."/>
            <person name="Vilgalys R."/>
            <person name="Dunand C."/>
            <person name="Henrissat B."/>
            <person name="Grigoriev I.V."/>
            <person name="Hibbett D."/>
            <person name="Nagy L.G."/>
            <person name="Martin F.M."/>
        </authorList>
    </citation>
    <scope>NUCLEOTIDE SEQUENCE</scope>
    <source>
        <strain evidence="13">Prilba</strain>
    </source>
</reference>
<keyword evidence="5" id="KW-0677">Repeat</keyword>
<evidence type="ECO:0000313" key="14">
    <source>
        <dbReference type="Proteomes" id="UP000759537"/>
    </source>
</evidence>
<evidence type="ECO:0000256" key="11">
    <source>
        <dbReference type="PROSITE-ProRule" id="PRU00221"/>
    </source>
</evidence>
<dbReference type="Pfam" id="PF00400">
    <property type="entry name" value="WD40"/>
    <property type="match status" value="1"/>
</dbReference>
<proteinExistence type="predicted"/>
<keyword evidence="7" id="KW-0931">ER-Golgi transport</keyword>
<organism evidence="13 14">
    <name type="scientific">Russula ochroleuca</name>
    <dbReference type="NCBI Taxonomy" id="152965"/>
    <lineage>
        <taxon>Eukaryota</taxon>
        <taxon>Fungi</taxon>
        <taxon>Dikarya</taxon>
        <taxon>Basidiomycota</taxon>
        <taxon>Agaricomycotina</taxon>
        <taxon>Agaricomycetes</taxon>
        <taxon>Russulales</taxon>
        <taxon>Russulaceae</taxon>
        <taxon>Russula</taxon>
    </lineage>
</organism>
<feature type="transmembrane region" description="Helical" evidence="12">
    <location>
        <begin position="359"/>
        <end position="382"/>
    </location>
</feature>
<evidence type="ECO:0000256" key="2">
    <source>
        <dbReference type="ARBA" id="ARBA00022448"/>
    </source>
</evidence>
<keyword evidence="14" id="KW-1185">Reference proteome</keyword>
<dbReference type="GO" id="GO:0015031">
    <property type="term" value="P:protein transport"/>
    <property type="evidence" value="ECO:0007669"/>
    <property type="project" value="UniProtKB-KW"/>
</dbReference>
<keyword evidence="6" id="KW-0256">Endoplasmic reticulum</keyword>
<keyword evidence="3 11" id="KW-0853">WD repeat</keyword>
<keyword evidence="4 12" id="KW-0812">Transmembrane</keyword>
<keyword evidence="9 12" id="KW-1133">Transmembrane helix</keyword>
<comment type="subcellular location">
    <subcellularLocation>
        <location evidence="1">Endoplasmic reticulum membrane</location>
        <topology evidence="1">Single-pass type II membrane protein</topology>
    </subcellularLocation>
</comment>
<protein>
    <submittedName>
        <fullName evidence="13">WD40 repeat-like protein</fullName>
    </submittedName>
</protein>
<dbReference type="SUPFAM" id="SSF82171">
    <property type="entry name" value="DPP6 N-terminal domain-like"/>
    <property type="match status" value="1"/>
</dbReference>
<evidence type="ECO:0000256" key="9">
    <source>
        <dbReference type="ARBA" id="ARBA00022989"/>
    </source>
</evidence>
<evidence type="ECO:0000256" key="10">
    <source>
        <dbReference type="ARBA" id="ARBA00023136"/>
    </source>
</evidence>
<dbReference type="InterPro" id="IPR001680">
    <property type="entry name" value="WD40_rpt"/>
</dbReference>
<gene>
    <name evidence="13" type="ORF">DFH94DRAFT_714261</name>
</gene>
<keyword evidence="8" id="KW-0653">Protein transport</keyword>
<reference evidence="13" key="1">
    <citation type="submission" date="2019-10" db="EMBL/GenBank/DDBJ databases">
        <authorList>
            <consortium name="DOE Joint Genome Institute"/>
            <person name="Kuo A."/>
            <person name="Miyauchi S."/>
            <person name="Kiss E."/>
            <person name="Drula E."/>
            <person name="Kohler A."/>
            <person name="Sanchez-Garcia M."/>
            <person name="Andreopoulos B."/>
            <person name="Barry K.W."/>
            <person name="Bonito G."/>
            <person name="Buee M."/>
            <person name="Carver A."/>
            <person name="Chen C."/>
            <person name="Cichocki N."/>
            <person name="Clum A."/>
            <person name="Culley D."/>
            <person name="Crous P.W."/>
            <person name="Fauchery L."/>
            <person name="Girlanda M."/>
            <person name="Hayes R."/>
            <person name="Keri Z."/>
            <person name="LaButti K."/>
            <person name="Lipzen A."/>
            <person name="Lombard V."/>
            <person name="Magnuson J."/>
            <person name="Maillard F."/>
            <person name="Morin E."/>
            <person name="Murat C."/>
            <person name="Nolan M."/>
            <person name="Ohm R."/>
            <person name="Pangilinan J."/>
            <person name="Pereira M."/>
            <person name="Perotto S."/>
            <person name="Peter M."/>
            <person name="Riley R."/>
            <person name="Sitrit Y."/>
            <person name="Stielow B."/>
            <person name="Szollosi G."/>
            <person name="Zifcakova L."/>
            <person name="Stursova M."/>
            <person name="Spatafora J.W."/>
            <person name="Tedersoo L."/>
            <person name="Vaario L.-M."/>
            <person name="Yamada A."/>
            <person name="Yan M."/>
            <person name="Wang P."/>
            <person name="Xu J."/>
            <person name="Bruns T."/>
            <person name="Baldrian P."/>
            <person name="Vilgalys R."/>
            <person name="Henrissat B."/>
            <person name="Grigoriev I.V."/>
            <person name="Hibbett D."/>
            <person name="Nagy L.G."/>
            <person name="Martin F.M."/>
        </authorList>
    </citation>
    <scope>NUCLEOTIDE SEQUENCE</scope>
    <source>
        <strain evidence="13">Prilba</strain>
    </source>
</reference>
<evidence type="ECO:0000313" key="13">
    <source>
        <dbReference type="EMBL" id="KAF8484523.1"/>
    </source>
</evidence>
<evidence type="ECO:0000256" key="1">
    <source>
        <dbReference type="ARBA" id="ARBA00004648"/>
    </source>
</evidence>
<dbReference type="OrthoDB" id="2013972at2759"/>
<evidence type="ECO:0000256" key="12">
    <source>
        <dbReference type="SAM" id="Phobius"/>
    </source>
</evidence>
<dbReference type="PANTHER" id="PTHR23284">
    <property type="entry name" value="PROLACTIN REGULATORY ELEMENT BINDING PROTEIN"/>
    <property type="match status" value="1"/>
</dbReference>
<dbReference type="InterPro" id="IPR015943">
    <property type="entry name" value="WD40/YVTN_repeat-like_dom_sf"/>
</dbReference>
<dbReference type="GO" id="GO:0005085">
    <property type="term" value="F:guanyl-nucleotide exchange factor activity"/>
    <property type="evidence" value="ECO:0007669"/>
    <property type="project" value="InterPro"/>
</dbReference>
<name>A0A9P5N217_9AGAM</name>
<keyword evidence="2" id="KW-0813">Transport</keyword>
<evidence type="ECO:0000256" key="8">
    <source>
        <dbReference type="ARBA" id="ARBA00022927"/>
    </source>
</evidence>
<sequence length="386" mass="41934">MRARHTAHSTPTFPVYSAAFLSPEEVILGGGGGASKTGIKNKLRLYHVDEYLTLKFTDELQLEVGEDAPMSMAPHPSGSSFVCGINSTAEKVEKGENLNCRMFTVSDDDKIKFVSSVGTLGKDPDDFQKVTVFSPDGAYLAVAGGNELSVLTFPELVSTKTHIDQGEIYDAAFMGTTLVVATTVNLLVYNLLGSEKGKEKESSVLKLENPTVIERPKLPGGETGTFRVARYHPHSSRIFYTVINTTPPRGAKPTQRKAYLIRWNADQWKTERVQVGVKGLTAFDVSDNGKWIAYGSSDCSVGLLDAFTLAPLLSILKSHEFPPTVLKFNPTSRLLISGSADNTVRLIAIPDGLGDSSSWSYGLMIILALFFVLFAIASQLLMRGTI</sequence>
<dbReference type="GO" id="GO:0003400">
    <property type="term" value="P:regulation of COPII vesicle coating"/>
    <property type="evidence" value="ECO:0007669"/>
    <property type="project" value="TreeGrafter"/>
</dbReference>
<dbReference type="EMBL" id="WHVB01000003">
    <property type="protein sequence ID" value="KAF8484523.1"/>
    <property type="molecule type" value="Genomic_DNA"/>
</dbReference>
<keyword evidence="10 12" id="KW-0472">Membrane</keyword>
<dbReference type="GO" id="GO:0005789">
    <property type="term" value="C:endoplasmic reticulum membrane"/>
    <property type="evidence" value="ECO:0007669"/>
    <property type="project" value="UniProtKB-SubCell"/>
</dbReference>
<comment type="caution">
    <text evidence="13">The sequence shown here is derived from an EMBL/GenBank/DDBJ whole genome shotgun (WGS) entry which is preliminary data.</text>
</comment>
<dbReference type="GO" id="GO:0006888">
    <property type="term" value="P:endoplasmic reticulum to Golgi vesicle-mediated transport"/>
    <property type="evidence" value="ECO:0007669"/>
    <property type="project" value="TreeGrafter"/>
</dbReference>
<evidence type="ECO:0000256" key="7">
    <source>
        <dbReference type="ARBA" id="ARBA00022892"/>
    </source>
</evidence>
<evidence type="ECO:0000256" key="3">
    <source>
        <dbReference type="ARBA" id="ARBA00022574"/>
    </source>
</evidence>
<dbReference type="PROSITE" id="PS50082">
    <property type="entry name" value="WD_REPEATS_2"/>
    <property type="match status" value="1"/>
</dbReference>
<evidence type="ECO:0000256" key="6">
    <source>
        <dbReference type="ARBA" id="ARBA00022824"/>
    </source>
</evidence>
<dbReference type="Gene3D" id="2.130.10.10">
    <property type="entry name" value="YVTN repeat-like/Quinoprotein amine dehydrogenase"/>
    <property type="match status" value="1"/>
</dbReference>
<accession>A0A9P5N217</accession>
<dbReference type="SMART" id="SM00320">
    <property type="entry name" value="WD40"/>
    <property type="match status" value="2"/>
</dbReference>